<sequence>MASLTFNRKLQAETNALQAAEAELANLKEELTSRGVAPPRRNEVWRSSLELKDIAGETSGRGVLAGSGDSWNESSPKWREEEDSPRRSLRKNKEEGAKRGKREAEPVVIR</sequence>
<proteinExistence type="predicted"/>
<feature type="region of interest" description="Disordered" evidence="1">
    <location>
        <begin position="56"/>
        <end position="110"/>
    </location>
</feature>
<evidence type="ECO:0000313" key="3">
    <source>
        <dbReference type="Proteomes" id="UP001412067"/>
    </source>
</evidence>
<evidence type="ECO:0000313" key="2">
    <source>
        <dbReference type="EMBL" id="KAK8960276.1"/>
    </source>
</evidence>
<dbReference type="EMBL" id="JBBWWR010000010">
    <property type="protein sequence ID" value="KAK8960276.1"/>
    <property type="molecule type" value="Genomic_DNA"/>
</dbReference>
<dbReference type="Proteomes" id="UP001412067">
    <property type="component" value="Unassembled WGS sequence"/>
</dbReference>
<keyword evidence="3" id="KW-1185">Reference proteome</keyword>
<organism evidence="2 3">
    <name type="scientific">Platanthera guangdongensis</name>
    <dbReference type="NCBI Taxonomy" id="2320717"/>
    <lineage>
        <taxon>Eukaryota</taxon>
        <taxon>Viridiplantae</taxon>
        <taxon>Streptophyta</taxon>
        <taxon>Embryophyta</taxon>
        <taxon>Tracheophyta</taxon>
        <taxon>Spermatophyta</taxon>
        <taxon>Magnoliopsida</taxon>
        <taxon>Liliopsida</taxon>
        <taxon>Asparagales</taxon>
        <taxon>Orchidaceae</taxon>
        <taxon>Orchidoideae</taxon>
        <taxon>Orchideae</taxon>
        <taxon>Orchidinae</taxon>
        <taxon>Platanthera</taxon>
    </lineage>
</organism>
<feature type="compositionally biased region" description="Basic and acidic residues" evidence="1">
    <location>
        <begin position="76"/>
        <end position="110"/>
    </location>
</feature>
<protein>
    <submittedName>
        <fullName evidence="2">Uncharacterized protein</fullName>
    </submittedName>
</protein>
<accession>A0ABR2M9F3</accession>
<reference evidence="2 3" key="1">
    <citation type="journal article" date="2022" name="Nat. Plants">
        <title>Genomes of leafy and leafless Platanthera orchids illuminate the evolution of mycoheterotrophy.</title>
        <authorList>
            <person name="Li M.H."/>
            <person name="Liu K.W."/>
            <person name="Li Z."/>
            <person name="Lu H.C."/>
            <person name="Ye Q.L."/>
            <person name="Zhang D."/>
            <person name="Wang J.Y."/>
            <person name="Li Y.F."/>
            <person name="Zhong Z.M."/>
            <person name="Liu X."/>
            <person name="Yu X."/>
            <person name="Liu D.K."/>
            <person name="Tu X.D."/>
            <person name="Liu B."/>
            <person name="Hao Y."/>
            <person name="Liao X.Y."/>
            <person name="Jiang Y.T."/>
            <person name="Sun W.H."/>
            <person name="Chen J."/>
            <person name="Chen Y.Q."/>
            <person name="Ai Y."/>
            <person name="Zhai J.W."/>
            <person name="Wu S.S."/>
            <person name="Zhou Z."/>
            <person name="Hsiao Y.Y."/>
            <person name="Wu W.L."/>
            <person name="Chen Y.Y."/>
            <person name="Lin Y.F."/>
            <person name="Hsu J.L."/>
            <person name="Li C.Y."/>
            <person name="Wang Z.W."/>
            <person name="Zhao X."/>
            <person name="Zhong W.Y."/>
            <person name="Ma X.K."/>
            <person name="Ma L."/>
            <person name="Huang J."/>
            <person name="Chen G.Z."/>
            <person name="Huang M.Z."/>
            <person name="Huang L."/>
            <person name="Peng D.H."/>
            <person name="Luo Y.B."/>
            <person name="Zou S.Q."/>
            <person name="Chen S.P."/>
            <person name="Lan S."/>
            <person name="Tsai W.C."/>
            <person name="Van de Peer Y."/>
            <person name="Liu Z.J."/>
        </authorList>
    </citation>
    <scope>NUCLEOTIDE SEQUENCE [LARGE SCALE GENOMIC DNA]</scope>
    <source>
        <strain evidence="2">Lor288</strain>
    </source>
</reference>
<evidence type="ECO:0000256" key="1">
    <source>
        <dbReference type="SAM" id="MobiDB-lite"/>
    </source>
</evidence>
<name>A0ABR2M9F3_9ASPA</name>
<gene>
    <name evidence="2" type="ORF">KSP40_PGU008599</name>
</gene>
<comment type="caution">
    <text evidence="2">The sequence shown here is derived from an EMBL/GenBank/DDBJ whole genome shotgun (WGS) entry which is preliminary data.</text>
</comment>